<feature type="transmembrane region" description="Helical" evidence="10">
    <location>
        <begin position="280"/>
        <end position="304"/>
    </location>
</feature>
<dbReference type="InterPro" id="IPR011009">
    <property type="entry name" value="Kinase-like_dom_sf"/>
</dbReference>
<organism evidence="13 14">
    <name type="scientific">Protea cynaroides</name>
    <dbReference type="NCBI Taxonomy" id="273540"/>
    <lineage>
        <taxon>Eukaryota</taxon>
        <taxon>Viridiplantae</taxon>
        <taxon>Streptophyta</taxon>
        <taxon>Embryophyta</taxon>
        <taxon>Tracheophyta</taxon>
        <taxon>Spermatophyta</taxon>
        <taxon>Magnoliopsida</taxon>
        <taxon>Proteales</taxon>
        <taxon>Proteaceae</taxon>
        <taxon>Protea</taxon>
    </lineage>
</organism>
<dbReference type="Proteomes" id="UP001141806">
    <property type="component" value="Unassembled WGS sequence"/>
</dbReference>
<dbReference type="AlphaFoldDB" id="A0A9Q0K887"/>
<dbReference type="OrthoDB" id="4062651at2759"/>
<comment type="caution">
    <text evidence="13">The sequence shown here is derived from an EMBL/GenBank/DDBJ whole genome shotgun (WGS) entry which is preliminary data.</text>
</comment>
<feature type="chain" id="PRO_5040388999" description="Protein kinase domain-containing protein" evidence="11">
    <location>
        <begin position="34"/>
        <end position="659"/>
    </location>
</feature>
<keyword evidence="8 10" id="KW-0472">Membrane</keyword>
<reference evidence="13" key="1">
    <citation type="journal article" date="2023" name="Plant J.">
        <title>The genome of the king protea, Protea cynaroides.</title>
        <authorList>
            <person name="Chang J."/>
            <person name="Duong T.A."/>
            <person name="Schoeman C."/>
            <person name="Ma X."/>
            <person name="Roodt D."/>
            <person name="Barker N."/>
            <person name="Li Z."/>
            <person name="Van de Peer Y."/>
            <person name="Mizrachi E."/>
        </authorList>
    </citation>
    <scope>NUCLEOTIDE SEQUENCE</scope>
    <source>
        <tissue evidence="13">Young leaves</tissue>
    </source>
</reference>
<gene>
    <name evidence="13" type="ORF">NE237_017525</name>
</gene>
<keyword evidence="9" id="KW-1015">Disulfide bond</keyword>
<dbReference type="InterPro" id="IPR056563">
    <property type="entry name" value="LysM3_LYK4_5"/>
</dbReference>
<dbReference type="InterPro" id="IPR056562">
    <property type="entry name" value="LysM2_CERK1_LYK3_4_5"/>
</dbReference>
<dbReference type="Pfam" id="PF23446">
    <property type="entry name" value="LysM1_NFP_LYK"/>
    <property type="match status" value="1"/>
</dbReference>
<dbReference type="Pfam" id="PF23473">
    <property type="entry name" value="LysM3_LYK4_5"/>
    <property type="match status" value="1"/>
</dbReference>
<keyword evidence="2" id="KW-1003">Cell membrane</keyword>
<evidence type="ECO:0000256" key="11">
    <source>
        <dbReference type="SAM" id="SignalP"/>
    </source>
</evidence>
<comment type="subcellular location">
    <subcellularLocation>
        <location evidence="1">Cell membrane</location>
        <topology evidence="1">Single-pass membrane protein</topology>
    </subcellularLocation>
</comment>
<proteinExistence type="predicted"/>
<evidence type="ECO:0000256" key="10">
    <source>
        <dbReference type="SAM" id="Phobius"/>
    </source>
</evidence>
<dbReference type="InterPro" id="IPR056561">
    <property type="entry name" value="NFP_LYK_LysM1"/>
</dbReference>
<protein>
    <recommendedName>
        <fullName evidence="12">Protein kinase domain-containing protein</fullName>
    </recommendedName>
</protein>
<evidence type="ECO:0000313" key="14">
    <source>
        <dbReference type="Proteomes" id="UP001141806"/>
    </source>
</evidence>
<dbReference type="FunFam" id="1.10.510.10:FF:000468">
    <property type="entry name" value="PTI1-like tyrosine-protein kinase 3"/>
    <property type="match status" value="1"/>
</dbReference>
<keyword evidence="3 10" id="KW-0812">Transmembrane</keyword>
<keyword evidence="14" id="KW-1185">Reference proteome</keyword>
<dbReference type="GO" id="GO:0005886">
    <property type="term" value="C:plasma membrane"/>
    <property type="evidence" value="ECO:0007669"/>
    <property type="project" value="UniProtKB-SubCell"/>
</dbReference>
<accession>A0A9Q0K887</accession>
<dbReference type="Pfam" id="PF23472">
    <property type="entry name" value="LysM2_CERK1_LYK3_4_5"/>
    <property type="match status" value="1"/>
</dbReference>
<dbReference type="InterPro" id="IPR000719">
    <property type="entry name" value="Prot_kinase_dom"/>
</dbReference>
<feature type="domain" description="Protein kinase" evidence="12">
    <location>
        <begin position="326"/>
        <end position="636"/>
    </location>
</feature>
<evidence type="ECO:0000256" key="4">
    <source>
        <dbReference type="ARBA" id="ARBA00022729"/>
    </source>
</evidence>
<dbReference type="EMBL" id="JAMYWD010000007">
    <property type="protein sequence ID" value="KAJ4965676.1"/>
    <property type="molecule type" value="Genomic_DNA"/>
</dbReference>
<dbReference type="PANTHER" id="PTHR45927:SF6">
    <property type="entry name" value="PROTEIN LYK5"/>
    <property type="match status" value="1"/>
</dbReference>
<evidence type="ECO:0000256" key="6">
    <source>
        <dbReference type="ARBA" id="ARBA00022840"/>
    </source>
</evidence>
<keyword evidence="6" id="KW-0067">ATP-binding</keyword>
<evidence type="ECO:0000256" key="8">
    <source>
        <dbReference type="ARBA" id="ARBA00023136"/>
    </source>
</evidence>
<evidence type="ECO:0000256" key="2">
    <source>
        <dbReference type="ARBA" id="ARBA00022475"/>
    </source>
</evidence>
<evidence type="ECO:0000256" key="1">
    <source>
        <dbReference type="ARBA" id="ARBA00004162"/>
    </source>
</evidence>
<dbReference type="InterPro" id="IPR052611">
    <property type="entry name" value="Plant_RLK_LysM"/>
</dbReference>
<dbReference type="GO" id="GO:0004672">
    <property type="term" value="F:protein kinase activity"/>
    <property type="evidence" value="ECO:0007669"/>
    <property type="project" value="InterPro"/>
</dbReference>
<dbReference type="Gene3D" id="1.10.510.10">
    <property type="entry name" value="Transferase(Phosphotransferase) domain 1"/>
    <property type="match status" value="1"/>
</dbReference>
<evidence type="ECO:0000313" key="13">
    <source>
        <dbReference type="EMBL" id="KAJ4965676.1"/>
    </source>
</evidence>
<evidence type="ECO:0000256" key="7">
    <source>
        <dbReference type="ARBA" id="ARBA00022989"/>
    </source>
</evidence>
<keyword evidence="5" id="KW-0547">Nucleotide-binding</keyword>
<dbReference type="PANTHER" id="PTHR45927">
    <property type="entry name" value="LYSM-DOMAIN RECEPTOR-LIKE KINASE-RELATED"/>
    <property type="match status" value="1"/>
</dbReference>
<dbReference type="GO" id="GO:0005524">
    <property type="term" value="F:ATP binding"/>
    <property type="evidence" value="ECO:0007669"/>
    <property type="project" value="UniProtKB-KW"/>
</dbReference>
<evidence type="ECO:0000256" key="5">
    <source>
        <dbReference type="ARBA" id="ARBA00022741"/>
    </source>
</evidence>
<sequence>MEQRLLRSSSSLLFHPFLFFLLFLFHYFHLSEAQQAYINNKQLDCYNYENDSSTNGYLCNGLQKSCVSYLTFRSLSPYDTPISIGYLLGTKATEIAQLNNISEVDSIPTNTLIMVPVNCSCSGNFYQHNTSYTLKDSSETYFTVANNTYQSLSTCQALINQNPYDSHNLTVGLQLLVPLRCACPTRNQTAHGFKFLLTYLMTWGDDVSSVGETFGVDAQSINEANDLESGETIYALTPILVPLKSQPTIIKKSISPAPSQSLEPPPATSNDGHNSSNKKWVFIGIGIAAGLVLLAFSGFLIWFLHRRTRRTKPSPERKNLDESADYSIIPENKSGNVSSQVPRYTIDSLTLYSFEDLQRATGFFSENHKIKGSVYRGKINGDDAAIKRMKGDVSNEINILKQVKHSNIIRLSGFCEHQGSTYLVYEFAEKGSLNDWLHEEEYQSSCPLEWTQRVKIAYDVADGLNYLHNYTNPAYIHKNLKSSNILLDGNFRAKIANFGLARTMEDEEEGLPMTRHVVGTQGYMAPEYIENGVVTPKLDVFAFGVVMLELLSGREAATASDDGKKTECMLSGTILKVLEGENVREKLRGFIDPSLRNEYPLDLAFSMAQLAKNCVAYDLNSRPAIPEVFLSLSQILSSSLDWDPSDNNLQNSRSFGHGR</sequence>
<dbReference type="SUPFAM" id="SSF56112">
    <property type="entry name" value="Protein kinase-like (PK-like)"/>
    <property type="match status" value="1"/>
</dbReference>
<feature type="signal peptide" evidence="11">
    <location>
        <begin position="1"/>
        <end position="33"/>
    </location>
</feature>
<name>A0A9Q0K887_9MAGN</name>
<keyword evidence="7 10" id="KW-1133">Transmembrane helix</keyword>
<dbReference type="PROSITE" id="PS50011">
    <property type="entry name" value="PROTEIN_KINASE_DOM"/>
    <property type="match status" value="1"/>
</dbReference>
<evidence type="ECO:0000259" key="12">
    <source>
        <dbReference type="PROSITE" id="PS50011"/>
    </source>
</evidence>
<dbReference type="Pfam" id="PF00069">
    <property type="entry name" value="Pkinase"/>
    <property type="match status" value="1"/>
</dbReference>
<evidence type="ECO:0000256" key="9">
    <source>
        <dbReference type="ARBA" id="ARBA00023157"/>
    </source>
</evidence>
<evidence type="ECO:0000256" key="3">
    <source>
        <dbReference type="ARBA" id="ARBA00022692"/>
    </source>
</evidence>
<dbReference type="Gene3D" id="3.30.200.20">
    <property type="entry name" value="Phosphorylase Kinase, domain 1"/>
    <property type="match status" value="1"/>
</dbReference>
<keyword evidence="4 11" id="KW-0732">Signal</keyword>